<evidence type="ECO:0008006" key="4">
    <source>
        <dbReference type="Google" id="ProtNLM"/>
    </source>
</evidence>
<sequence>MASEAQPPAGRGRDHAGVLISALTRRGRQRFTGTLRMDGSPGGSVSMRDGLVVAASTPAAPGPEPLLLRSGRISEADWTAAFTAGAPEGRLERELVVRGLLGDAGVQVITRAAVADALFAMALCGVRTCTADPGDAAPLLASDPGLDAERATREIRRRLDLAHSWTVLGLSVRSRPRSSRPAGSVPVNAQRRELLAKVNGRRTPRDIAFALGRGLFPVMSDLATLIADGLATVEPPLAAGSDAVLDPEPRTGPAVPSPELPDEGIRSRAAPPPPHWSPPPQEPTGLPRRRHRSTDHEPRFQRKPPT</sequence>
<reference evidence="2 3" key="1">
    <citation type="submission" date="2020-08" db="EMBL/GenBank/DDBJ databases">
        <title>Sequencing the genomes of 1000 actinobacteria strains.</title>
        <authorList>
            <person name="Klenk H.-P."/>
        </authorList>
    </citation>
    <scope>NUCLEOTIDE SEQUENCE [LARGE SCALE GENOMIC DNA]</scope>
    <source>
        <strain evidence="2 3">DSM 43675</strain>
    </source>
</reference>
<feature type="region of interest" description="Disordered" evidence="1">
    <location>
        <begin position="241"/>
        <end position="306"/>
    </location>
</feature>
<evidence type="ECO:0000256" key="1">
    <source>
        <dbReference type="SAM" id="MobiDB-lite"/>
    </source>
</evidence>
<protein>
    <recommendedName>
        <fullName evidence="4">MarR family transcriptional regulator</fullName>
    </recommendedName>
</protein>
<evidence type="ECO:0000313" key="2">
    <source>
        <dbReference type="EMBL" id="MBB6396913.1"/>
    </source>
</evidence>
<accession>A0A7X0G027</accession>
<dbReference type="AlphaFoldDB" id="A0A7X0G027"/>
<feature type="compositionally biased region" description="Pro residues" evidence="1">
    <location>
        <begin position="270"/>
        <end position="282"/>
    </location>
</feature>
<gene>
    <name evidence="2" type="ORF">BKA00_003827</name>
</gene>
<dbReference type="EMBL" id="JACHMQ010000001">
    <property type="protein sequence ID" value="MBB6396913.1"/>
    <property type="molecule type" value="Genomic_DNA"/>
</dbReference>
<proteinExistence type="predicted"/>
<evidence type="ECO:0000313" key="3">
    <source>
        <dbReference type="Proteomes" id="UP000546324"/>
    </source>
</evidence>
<keyword evidence="3" id="KW-1185">Reference proteome</keyword>
<organism evidence="2 3">
    <name type="scientific">Actinomadura coerulea</name>
    <dbReference type="NCBI Taxonomy" id="46159"/>
    <lineage>
        <taxon>Bacteria</taxon>
        <taxon>Bacillati</taxon>
        <taxon>Actinomycetota</taxon>
        <taxon>Actinomycetes</taxon>
        <taxon>Streptosporangiales</taxon>
        <taxon>Thermomonosporaceae</taxon>
        <taxon>Actinomadura</taxon>
    </lineage>
</organism>
<dbReference type="Proteomes" id="UP000546324">
    <property type="component" value="Unassembled WGS sequence"/>
</dbReference>
<name>A0A7X0G027_9ACTN</name>
<comment type="caution">
    <text evidence="2">The sequence shown here is derived from an EMBL/GenBank/DDBJ whole genome shotgun (WGS) entry which is preliminary data.</text>
</comment>
<dbReference type="RefSeq" id="WP_185026901.1">
    <property type="nucleotide sequence ID" value="NZ_JACHMQ010000001.1"/>
</dbReference>